<dbReference type="Gramene" id="OGLUM10G09500.6">
    <property type="protein sequence ID" value="OGLUM10G09500.6"/>
    <property type="gene ID" value="OGLUM10G09500"/>
</dbReference>
<dbReference type="PROSITE" id="PS50011">
    <property type="entry name" value="PROTEIN_KINASE_DOM"/>
    <property type="match status" value="1"/>
</dbReference>
<dbReference type="EnsemblPlants" id="OGLUM10G09500.3">
    <property type="protein sequence ID" value="OGLUM10G09500.3"/>
    <property type="gene ID" value="OGLUM10G09500"/>
</dbReference>
<dbReference type="Gramene" id="OGLUM10G09500.1">
    <property type="protein sequence ID" value="OGLUM10G09500.1"/>
    <property type="gene ID" value="OGLUM10G09500"/>
</dbReference>
<evidence type="ECO:0000313" key="2">
    <source>
        <dbReference type="EnsemblPlants" id="OGLUM10G09500.1"/>
    </source>
</evidence>
<proteinExistence type="predicted"/>
<reference evidence="2" key="1">
    <citation type="submission" date="2015-04" db="UniProtKB">
        <authorList>
            <consortium name="EnsemblPlants"/>
        </authorList>
    </citation>
    <scope>IDENTIFICATION</scope>
</reference>
<evidence type="ECO:0000259" key="1">
    <source>
        <dbReference type="PROSITE" id="PS50011"/>
    </source>
</evidence>
<dbReference type="InterPro" id="IPR000719">
    <property type="entry name" value="Prot_kinase_dom"/>
</dbReference>
<dbReference type="Pfam" id="PF00069">
    <property type="entry name" value="Pkinase"/>
    <property type="match status" value="1"/>
</dbReference>
<dbReference type="AlphaFoldDB" id="A0A0E0BAD7"/>
<dbReference type="Gramene" id="OGLUM10G09500.8">
    <property type="protein sequence ID" value="OGLUM10G09500.8"/>
    <property type="gene ID" value="OGLUM10G09500"/>
</dbReference>
<organism evidence="2">
    <name type="scientific">Oryza glumipatula</name>
    <dbReference type="NCBI Taxonomy" id="40148"/>
    <lineage>
        <taxon>Eukaryota</taxon>
        <taxon>Viridiplantae</taxon>
        <taxon>Streptophyta</taxon>
        <taxon>Embryophyta</taxon>
        <taxon>Tracheophyta</taxon>
        <taxon>Spermatophyta</taxon>
        <taxon>Magnoliopsida</taxon>
        <taxon>Liliopsida</taxon>
        <taxon>Poales</taxon>
        <taxon>Poaceae</taxon>
        <taxon>BOP clade</taxon>
        <taxon>Oryzoideae</taxon>
        <taxon>Oryzeae</taxon>
        <taxon>Oryzinae</taxon>
        <taxon>Oryza</taxon>
    </lineage>
</organism>
<dbReference type="PANTHER" id="PTHR45707">
    <property type="entry name" value="C2 CALCIUM/LIPID-BINDING PLANT PHOSPHORIBOSYLTRANSFERASE FAMILY PROTEIN"/>
    <property type="match status" value="1"/>
</dbReference>
<dbReference type="EnsemblPlants" id="OGLUM10G09500.5">
    <property type="protein sequence ID" value="OGLUM10G09500.5"/>
    <property type="gene ID" value="OGLUM10G09500"/>
</dbReference>
<dbReference type="GO" id="GO:0005524">
    <property type="term" value="F:ATP binding"/>
    <property type="evidence" value="ECO:0007669"/>
    <property type="project" value="InterPro"/>
</dbReference>
<protein>
    <recommendedName>
        <fullName evidence="1">Protein kinase domain-containing protein</fullName>
    </recommendedName>
</protein>
<dbReference type="Gramene" id="OGLUM10G09500.3">
    <property type="protein sequence ID" value="OGLUM10G09500.3"/>
    <property type="gene ID" value="OGLUM10G09500"/>
</dbReference>
<dbReference type="EnsemblPlants" id="OGLUM10G09500.8">
    <property type="protein sequence ID" value="OGLUM10G09500.8"/>
    <property type="gene ID" value="OGLUM10G09500"/>
</dbReference>
<dbReference type="InterPro" id="IPR008271">
    <property type="entry name" value="Ser/Thr_kinase_AS"/>
</dbReference>
<dbReference type="Gramene" id="OGLUM10G09500.4">
    <property type="protein sequence ID" value="OGLUM10G09500.4"/>
    <property type="gene ID" value="OGLUM10G09500"/>
</dbReference>
<name>A0A0E0BAD7_9ORYZ</name>
<dbReference type="Gramene" id="OGLUM10G09500.5">
    <property type="protein sequence ID" value="OGLUM10G09500.5"/>
    <property type="gene ID" value="OGLUM10G09500"/>
</dbReference>
<keyword evidence="3" id="KW-1185">Reference proteome</keyword>
<dbReference type="SUPFAM" id="SSF56112">
    <property type="entry name" value="Protein kinase-like (PK-like)"/>
    <property type="match status" value="1"/>
</dbReference>
<dbReference type="InterPro" id="IPR021864">
    <property type="entry name" value="DUF3475"/>
</dbReference>
<dbReference type="EnsemblPlants" id="OGLUM10G09500.2">
    <property type="protein sequence ID" value="OGLUM10G09500.2"/>
    <property type="gene ID" value="OGLUM10G09500"/>
</dbReference>
<dbReference type="PANTHER" id="PTHR45707:SF81">
    <property type="entry name" value="PROTEIN KINASE DOMAIN-CONTAINING PROTEIN"/>
    <property type="match status" value="1"/>
</dbReference>
<dbReference type="STRING" id="40148.A0A0E0BAD7"/>
<dbReference type="Gene3D" id="1.10.510.10">
    <property type="entry name" value="Transferase(Phosphotransferase) domain 1"/>
    <property type="match status" value="1"/>
</dbReference>
<dbReference type="HOGENOM" id="CLU_000288_121_0_1"/>
<dbReference type="SMART" id="SM00220">
    <property type="entry name" value="S_TKc"/>
    <property type="match status" value="1"/>
</dbReference>
<dbReference type="EnsemblPlants" id="OGLUM10G09500.1">
    <property type="protein sequence ID" value="OGLUM10G09500.1"/>
    <property type="gene ID" value="OGLUM10G09500"/>
</dbReference>
<dbReference type="Pfam" id="PF11961">
    <property type="entry name" value="DUF3475"/>
    <property type="match status" value="1"/>
</dbReference>
<accession>A0A0E0BAD7</accession>
<dbReference type="EnsemblPlants" id="OGLUM10G09500.6">
    <property type="protein sequence ID" value="OGLUM10G09500.6"/>
    <property type="gene ID" value="OGLUM10G09500"/>
</dbReference>
<dbReference type="eggNOG" id="ENOG502QQVZ">
    <property type="taxonomic scope" value="Eukaryota"/>
</dbReference>
<dbReference type="Proteomes" id="UP000026961">
    <property type="component" value="Chromosome 10"/>
</dbReference>
<dbReference type="InterPro" id="IPR011009">
    <property type="entry name" value="Kinase-like_dom_sf"/>
</dbReference>
<sequence>MIAVKKLLEIHILKDDKFQKEVTFLMDLKHPNIGLQYIHEECHIIHLDLKPENILMDDDMGPKIADFGMSRLFGHEQSRIITGSREGTLGYMAPEYLANGLISTKSDIFSLGVIIIEVITGHRNYPRICTRESFQHFIEDALQMFTMKSANLLDDLTIARTGLSTSNTAKQVIAATYVDSMLGARSSTSNTESTAAVSCVPARRSMIEIMAFGVAKILVRGSNMMKSDGAASGERKIGILAFEVANTIVSGSNLMKSLSEESMSHLNEVVLQSEGVRTLISEQYYQLLIIHQADIREQLRRFALDVIRLGKLCKDPELYKEMCVLDKFEQGKPTVVQSGITISSVKNQRIAVANLQKKSLWSKKMDDVVQHLDMSSIFVLSDPYLTIMLHMFCCRLYKNL</sequence>
<dbReference type="GO" id="GO:0045927">
    <property type="term" value="P:positive regulation of growth"/>
    <property type="evidence" value="ECO:0007669"/>
    <property type="project" value="InterPro"/>
</dbReference>
<dbReference type="Gramene" id="OGLUM10G09500.7">
    <property type="protein sequence ID" value="OGLUM10G09500.7"/>
    <property type="gene ID" value="OGLUM10G09500"/>
</dbReference>
<dbReference type="PROSITE" id="PS00108">
    <property type="entry name" value="PROTEIN_KINASE_ST"/>
    <property type="match status" value="1"/>
</dbReference>
<dbReference type="EnsemblPlants" id="OGLUM10G09500.7">
    <property type="protein sequence ID" value="OGLUM10G09500.7"/>
    <property type="gene ID" value="OGLUM10G09500"/>
</dbReference>
<evidence type="ECO:0000313" key="3">
    <source>
        <dbReference type="Proteomes" id="UP000026961"/>
    </source>
</evidence>
<dbReference type="EnsemblPlants" id="OGLUM10G09500.4">
    <property type="protein sequence ID" value="OGLUM10G09500.4"/>
    <property type="gene ID" value="OGLUM10G09500"/>
</dbReference>
<feature type="domain" description="Protein kinase" evidence="1">
    <location>
        <begin position="1"/>
        <end position="178"/>
    </location>
</feature>
<dbReference type="Gramene" id="OGLUM10G09500.2">
    <property type="protein sequence ID" value="OGLUM10G09500.2"/>
    <property type="gene ID" value="OGLUM10G09500"/>
</dbReference>
<reference evidence="2" key="2">
    <citation type="submission" date="2018-05" db="EMBL/GenBank/DDBJ databases">
        <title>OgluRS3 (Oryza glumaepatula Reference Sequence Version 3).</title>
        <authorList>
            <person name="Zhang J."/>
            <person name="Kudrna D."/>
            <person name="Lee S."/>
            <person name="Talag J."/>
            <person name="Welchert J."/>
            <person name="Wing R.A."/>
        </authorList>
    </citation>
    <scope>NUCLEOTIDE SEQUENCE [LARGE SCALE GENOMIC DNA]</scope>
</reference>
<dbReference type="GO" id="GO:0004672">
    <property type="term" value="F:protein kinase activity"/>
    <property type="evidence" value="ECO:0007669"/>
    <property type="project" value="InterPro"/>
</dbReference>